<accession>A0ABQ5MA13</accession>
<evidence type="ECO:0000313" key="1">
    <source>
        <dbReference type="EMBL" id="GLB31545.1"/>
    </source>
</evidence>
<evidence type="ECO:0000313" key="2">
    <source>
        <dbReference type="Proteomes" id="UP001419084"/>
    </source>
</evidence>
<keyword evidence="2" id="KW-1185">Reference proteome</keyword>
<dbReference type="RefSeq" id="WP_346065832.1">
    <property type="nucleotide sequence ID" value="NZ_BRPJ01000074.1"/>
</dbReference>
<gene>
    <name evidence="1" type="ORF">LAD12857_34680</name>
</gene>
<dbReference type="Proteomes" id="UP001419084">
    <property type="component" value="Unassembled WGS sequence"/>
</dbReference>
<dbReference type="Pfam" id="PF21983">
    <property type="entry name" value="NikA-like"/>
    <property type="match status" value="1"/>
</dbReference>
<protein>
    <recommendedName>
        <fullName evidence="3">Plasmid mobilization relaxosome protein MobC</fullName>
    </recommendedName>
</protein>
<name>A0ABQ5MA13_9FIRM</name>
<sequence>MGKRKVGMARQNRTIRLSESELQRLAEGAKVAGMSESEYVRHLILHGGVDADYIRDRQNIIRQITGIATNVNQAAKWANENKYIPQSRIDQMCMQLGVILGLLKELIQVWR</sequence>
<proteinExistence type="predicted"/>
<comment type="caution">
    <text evidence="1">The sequence shown here is derived from an EMBL/GenBank/DDBJ whole genome shotgun (WGS) entry which is preliminary data.</text>
</comment>
<dbReference type="InterPro" id="IPR053842">
    <property type="entry name" value="NikA-like"/>
</dbReference>
<organism evidence="1 2">
    <name type="scientific">Lacrimispora amygdalina</name>
    <dbReference type="NCBI Taxonomy" id="253257"/>
    <lineage>
        <taxon>Bacteria</taxon>
        <taxon>Bacillati</taxon>
        <taxon>Bacillota</taxon>
        <taxon>Clostridia</taxon>
        <taxon>Lachnospirales</taxon>
        <taxon>Lachnospiraceae</taxon>
        <taxon>Lacrimispora</taxon>
    </lineage>
</organism>
<evidence type="ECO:0008006" key="3">
    <source>
        <dbReference type="Google" id="ProtNLM"/>
    </source>
</evidence>
<dbReference type="EMBL" id="BRPJ01000074">
    <property type="protein sequence ID" value="GLB31545.1"/>
    <property type="molecule type" value="Genomic_DNA"/>
</dbReference>
<reference evidence="1 2" key="1">
    <citation type="journal article" date="2024" name="Int. J. Syst. Evol. Microbiol.">
        <title>Lacrimispora brassicae sp. nov. isolated from fermented cabbage, and proposal of Clostridium indicum Gundawar et al. 2019 and Clostridium methoxybenzovorans Mechichi et al. 1999 as heterotypic synonyms of Lacrimispora amygdalina (Parshina et al. 2003) Haas and Blanchard 2020 and Lacrimispora indolis (McClung and McCoy 1957) Haas and Blanchard 2020, respectively.</title>
        <authorList>
            <person name="Kobayashi H."/>
            <person name="Tanizawa Y."/>
            <person name="Sakamoto M."/>
            <person name="Ohkuma M."/>
            <person name="Tohno M."/>
        </authorList>
    </citation>
    <scope>NUCLEOTIDE SEQUENCE [LARGE SCALE GENOMIC DNA]</scope>
    <source>
        <strain evidence="1 2">DSM 12857</strain>
    </source>
</reference>